<reference evidence="2 3" key="1">
    <citation type="journal article" date="2019" name="Int. J. Syst. Evol. Microbiol.">
        <title>The Global Catalogue of Microorganisms (GCM) 10K type strain sequencing project: providing services to taxonomists for standard genome sequencing and annotation.</title>
        <authorList>
            <consortium name="The Broad Institute Genomics Platform"/>
            <consortium name="The Broad Institute Genome Sequencing Center for Infectious Disease"/>
            <person name="Wu L."/>
            <person name="Ma J."/>
        </authorList>
    </citation>
    <scope>NUCLEOTIDE SEQUENCE [LARGE SCALE GENOMIC DNA]</scope>
    <source>
        <strain evidence="2 3">SYNS20</strain>
    </source>
</reference>
<dbReference type="GeneID" id="81208439"/>
<name>A0ABD5TBQ6_9EURY</name>
<evidence type="ECO:0000313" key="2">
    <source>
        <dbReference type="EMBL" id="MFC6785408.1"/>
    </source>
</evidence>
<comment type="caution">
    <text evidence="2">The sequence shown here is derived from an EMBL/GenBank/DDBJ whole genome shotgun (WGS) entry which is preliminary data.</text>
</comment>
<organism evidence="2 3">
    <name type="scientific">Halobaculum halobium</name>
    <dbReference type="NCBI Taxonomy" id="3032281"/>
    <lineage>
        <taxon>Archaea</taxon>
        <taxon>Methanobacteriati</taxon>
        <taxon>Methanobacteriota</taxon>
        <taxon>Stenosarchaea group</taxon>
        <taxon>Halobacteria</taxon>
        <taxon>Halobacteriales</taxon>
        <taxon>Haloferacaceae</taxon>
        <taxon>Halobaculum</taxon>
    </lineage>
</organism>
<feature type="region of interest" description="Disordered" evidence="1">
    <location>
        <begin position="26"/>
        <end position="76"/>
    </location>
</feature>
<evidence type="ECO:0000256" key="1">
    <source>
        <dbReference type="SAM" id="MobiDB-lite"/>
    </source>
</evidence>
<dbReference type="Proteomes" id="UP001596443">
    <property type="component" value="Unassembled WGS sequence"/>
</dbReference>
<dbReference type="EMBL" id="JBHSWX010000012">
    <property type="protein sequence ID" value="MFC6785408.1"/>
    <property type="molecule type" value="Genomic_DNA"/>
</dbReference>
<dbReference type="AlphaFoldDB" id="A0ABD5TBQ6"/>
<accession>A0ABD5TBQ6</accession>
<protein>
    <submittedName>
        <fullName evidence="2">Uncharacterized protein</fullName>
    </submittedName>
</protein>
<sequence length="76" mass="8006">MSSRTLGEVVKGLLSALGDALDAVIGAGESEPDPDNRPPITPSAKAIETWPTESQHEHDPIQQPFQGHPKPLGGDL</sequence>
<dbReference type="RefSeq" id="WP_284062265.1">
    <property type="nucleotide sequence ID" value="NZ_CP126158.1"/>
</dbReference>
<gene>
    <name evidence="2" type="ORF">ACFQFD_05295</name>
</gene>
<evidence type="ECO:0000313" key="3">
    <source>
        <dbReference type="Proteomes" id="UP001596443"/>
    </source>
</evidence>
<proteinExistence type="predicted"/>
<keyword evidence="3" id="KW-1185">Reference proteome</keyword>